<evidence type="ECO:0000313" key="4">
    <source>
        <dbReference type="Proteomes" id="UP001391051"/>
    </source>
</evidence>
<feature type="transmembrane region" description="Helical" evidence="1">
    <location>
        <begin position="41"/>
        <end position="60"/>
    </location>
</feature>
<evidence type="ECO:0000256" key="1">
    <source>
        <dbReference type="SAM" id="Phobius"/>
    </source>
</evidence>
<name>A0ABR1Q4A2_9PEZI</name>
<dbReference type="GeneID" id="92080464"/>
<reference evidence="3 4" key="1">
    <citation type="submission" date="2023-01" db="EMBL/GenBank/DDBJ databases">
        <title>Analysis of 21 Apiospora genomes using comparative genomics revels a genus with tremendous synthesis potential of carbohydrate active enzymes and secondary metabolites.</title>
        <authorList>
            <person name="Sorensen T."/>
        </authorList>
    </citation>
    <scope>NUCLEOTIDE SEQUENCE [LARGE SCALE GENOMIC DNA]</scope>
    <source>
        <strain evidence="3 4">CBS 24483</strain>
    </source>
</reference>
<dbReference type="RefSeq" id="XP_066696893.1">
    <property type="nucleotide sequence ID" value="XM_066847402.1"/>
</dbReference>
<gene>
    <name evidence="3" type="ORF">PG986_011180</name>
</gene>
<dbReference type="Proteomes" id="UP001391051">
    <property type="component" value="Unassembled WGS sequence"/>
</dbReference>
<feature type="transmembrane region" description="Helical" evidence="1">
    <location>
        <begin position="177"/>
        <end position="200"/>
    </location>
</feature>
<keyword evidence="1" id="KW-0812">Transmembrane</keyword>
<evidence type="ECO:0000256" key="2">
    <source>
        <dbReference type="SAM" id="SignalP"/>
    </source>
</evidence>
<feature type="transmembrane region" description="Helical" evidence="1">
    <location>
        <begin position="72"/>
        <end position="97"/>
    </location>
</feature>
<keyword evidence="1" id="KW-0472">Membrane</keyword>
<keyword evidence="4" id="KW-1185">Reference proteome</keyword>
<feature type="transmembrane region" description="Helical" evidence="1">
    <location>
        <begin position="103"/>
        <end position="126"/>
    </location>
</feature>
<protein>
    <submittedName>
        <fullName evidence="3">Uncharacterized protein</fullName>
    </submittedName>
</protein>
<keyword evidence="1" id="KW-1133">Transmembrane helix</keyword>
<evidence type="ECO:0000313" key="3">
    <source>
        <dbReference type="EMBL" id="KAK7946859.1"/>
    </source>
</evidence>
<sequence length="297" mass="33022">MEASLVTLFFLMLVVLARCKSGKGFGSLVITRLAEVHRGSLYDMFLGASILCFGIQLATFPPYRGSDGNATLYFLVNDLVSPFAFLPLLALCCLVDATQAGFLYWFFRASTFVLYSVWVVVVWFAVRKHPGLSSIFIFIQPSTERTAVLGELLWEIPSNMRSYCDYQFNASSGYLKLAVVCVWAAMLMPPGIYLIIGTVRLLERLRGSTTYVVSRLTSRFFHFMLPVFCLVGVWTILGLILHIRGVLTAASRDELSTIEINNWEAGQILATLTWIPVVVEMGRIAAGKDLVIPPCSS</sequence>
<keyword evidence="2" id="KW-0732">Signal</keyword>
<dbReference type="EMBL" id="JAQQWE010000007">
    <property type="protein sequence ID" value="KAK7946859.1"/>
    <property type="molecule type" value="Genomic_DNA"/>
</dbReference>
<feature type="chain" id="PRO_5046027420" evidence="2">
    <location>
        <begin position="20"/>
        <end position="297"/>
    </location>
</feature>
<feature type="transmembrane region" description="Helical" evidence="1">
    <location>
        <begin position="220"/>
        <end position="243"/>
    </location>
</feature>
<feature type="signal peptide" evidence="2">
    <location>
        <begin position="1"/>
        <end position="19"/>
    </location>
</feature>
<organism evidence="3 4">
    <name type="scientific">Apiospora aurea</name>
    <dbReference type="NCBI Taxonomy" id="335848"/>
    <lineage>
        <taxon>Eukaryota</taxon>
        <taxon>Fungi</taxon>
        <taxon>Dikarya</taxon>
        <taxon>Ascomycota</taxon>
        <taxon>Pezizomycotina</taxon>
        <taxon>Sordariomycetes</taxon>
        <taxon>Xylariomycetidae</taxon>
        <taxon>Amphisphaeriales</taxon>
        <taxon>Apiosporaceae</taxon>
        <taxon>Apiospora</taxon>
    </lineage>
</organism>
<accession>A0ABR1Q4A2</accession>
<comment type="caution">
    <text evidence="3">The sequence shown here is derived from an EMBL/GenBank/DDBJ whole genome shotgun (WGS) entry which is preliminary data.</text>
</comment>
<proteinExistence type="predicted"/>